<evidence type="ECO:0000259" key="6">
    <source>
        <dbReference type="PROSITE" id="PS50929"/>
    </source>
</evidence>
<protein>
    <recommendedName>
        <fullName evidence="6">ABC transmembrane type-1 domain-containing protein</fullName>
    </recommendedName>
</protein>
<dbReference type="OrthoDB" id="9760920at2"/>
<feature type="transmembrane region" description="Helical" evidence="5">
    <location>
        <begin position="32"/>
        <end position="51"/>
    </location>
</feature>
<keyword evidence="4 5" id="KW-0472">Membrane</keyword>
<evidence type="ECO:0000256" key="1">
    <source>
        <dbReference type="ARBA" id="ARBA00004651"/>
    </source>
</evidence>
<dbReference type="GO" id="GO:0005886">
    <property type="term" value="C:plasma membrane"/>
    <property type="evidence" value="ECO:0007669"/>
    <property type="project" value="UniProtKB-SubCell"/>
</dbReference>
<name>A0A1Y2KYN9_9PROT</name>
<dbReference type="Gene3D" id="1.20.1560.10">
    <property type="entry name" value="ABC transporter type 1, transmembrane domain"/>
    <property type="match status" value="2"/>
</dbReference>
<keyword evidence="8" id="KW-1185">Reference proteome</keyword>
<accession>A0A1Y2KYN9</accession>
<keyword evidence="2 5" id="KW-0812">Transmembrane</keyword>
<feature type="domain" description="ABC transmembrane type-1" evidence="6">
    <location>
        <begin position="36"/>
        <end position="309"/>
    </location>
</feature>
<evidence type="ECO:0000256" key="3">
    <source>
        <dbReference type="ARBA" id="ARBA00022989"/>
    </source>
</evidence>
<dbReference type="PROSITE" id="PS50929">
    <property type="entry name" value="ABC_TM1F"/>
    <property type="match status" value="1"/>
</dbReference>
<evidence type="ECO:0000256" key="5">
    <source>
        <dbReference type="SAM" id="Phobius"/>
    </source>
</evidence>
<evidence type="ECO:0000256" key="2">
    <source>
        <dbReference type="ARBA" id="ARBA00022692"/>
    </source>
</evidence>
<evidence type="ECO:0000313" key="7">
    <source>
        <dbReference type="EMBL" id="OSQ37831.1"/>
    </source>
</evidence>
<reference evidence="7 8" key="1">
    <citation type="submission" date="2014-03" db="EMBL/GenBank/DDBJ databases">
        <title>The draft genome sequence of Thalassospira mesophila JCM 18969.</title>
        <authorList>
            <person name="Lai Q."/>
            <person name="Shao Z."/>
        </authorList>
    </citation>
    <scope>NUCLEOTIDE SEQUENCE [LARGE SCALE GENOMIC DNA]</scope>
    <source>
        <strain evidence="7 8">JCM 18969</strain>
    </source>
</reference>
<comment type="caution">
    <text evidence="7">The sequence shown here is derived from an EMBL/GenBank/DDBJ whole genome shotgun (WGS) entry which is preliminary data.</text>
</comment>
<proteinExistence type="predicted"/>
<keyword evidence="3 5" id="KW-1133">Transmembrane helix</keyword>
<gene>
    <name evidence="7" type="ORF">TMES_12595</name>
</gene>
<feature type="transmembrane region" description="Helical" evidence="5">
    <location>
        <begin position="263"/>
        <end position="290"/>
    </location>
</feature>
<dbReference type="SUPFAM" id="SSF90123">
    <property type="entry name" value="ABC transporter transmembrane region"/>
    <property type="match status" value="1"/>
</dbReference>
<evidence type="ECO:0000256" key="4">
    <source>
        <dbReference type="ARBA" id="ARBA00023136"/>
    </source>
</evidence>
<dbReference type="GO" id="GO:0005524">
    <property type="term" value="F:ATP binding"/>
    <property type="evidence" value="ECO:0007669"/>
    <property type="project" value="InterPro"/>
</dbReference>
<dbReference type="InterPro" id="IPR011527">
    <property type="entry name" value="ABC1_TM_dom"/>
</dbReference>
<dbReference type="Proteomes" id="UP000193391">
    <property type="component" value="Unassembled WGS sequence"/>
</dbReference>
<dbReference type="GO" id="GO:0140359">
    <property type="term" value="F:ABC-type transporter activity"/>
    <property type="evidence" value="ECO:0007669"/>
    <property type="project" value="InterPro"/>
</dbReference>
<organism evidence="7 8">
    <name type="scientific">Thalassospira mesophila</name>
    <dbReference type="NCBI Taxonomy" id="1293891"/>
    <lineage>
        <taxon>Bacteria</taxon>
        <taxon>Pseudomonadati</taxon>
        <taxon>Pseudomonadota</taxon>
        <taxon>Alphaproteobacteria</taxon>
        <taxon>Rhodospirillales</taxon>
        <taxon>Thalassospiraceae</taxon>
        <taxon>Thalassospira</taxon>
    </lineage>
</organism>
<dbReference type="InterPro" id="IPR036640">
    <property type="entry name" value="ABC1_TM_sf"/>
</dbReference>
<feature type="transmembrane region" description="Helical" evidence="5">
    <location>
        <begin position="71"/>
        <end position="93"/>
    </location>
</feature>
<comment type="subcellular location">
    <subcellularLocation>
        <location evidence="1">Cell membrane</location>
        <topology evidence="1">Multi-pass membrane protein</topology>
    </subcellularLocation>
</comment>
<sequence>MPLKMIRPRKPEATGDQTPATSLWRYVWRMSGCHQIWVSLLAVIVAALSMLPIELQRRLVDDAITDGKLDLLLKLAAAYGGVLVLHGICKYLLRLYQGWLSESSIRYNRLHLSQLHEEHEGKQAHEEDGKVVSIIGAEIDKLGGFVGECLSQPVVNTAMLVFGLGYMMTKAPLVATIGLAALIPQVLLVPLVQKRINILIARRVNTMRRVSDDLTHLPHDDIDLDETNLPDRIDLLYRNRMMTFVLKFGMKAIINFLNGATPLIVLIVGGYLVIEGQTTIGIVVAFISGFDRLSDPMREMLSYYRVAAQANVQHKMIARWMR</sequence>
<dbReference type="AlphaFoldDB" id="A0A1Y2KYN9"/>
<evidence type="ECO:0000313" key="8">
    <source>
        <dbReference type="Proteomes" id="UP000193391"/>
    </source>
</evidence>
<dbReference type="STRING" id="1293891.TMES_12595"/>
<dbReference type="CDD" id="cd07346">
    <property type="entry name" value="ABC_6TM_exporters"/>
    <property type="match status" value="1"/>
</dbReference>
<dbReference type="EMBL" id="JFKA01000005">
    <property type="protein sequence ID" value="OSQ37831.1"/>
    <property type="molecule type" value="Genomic_DNA"/>
</dbReference>
<dbReference type="RefSeq" id="WP_085583061.1">
    <property type="nucleotide sequence ID" value="NZ_JFKA01000005.1"/>
</dbReference>